<dbReference type="AlphaFoldDB" id="A0AAV1I167"/>
<feature type="region of interest" description="Disordered" evidence="2">
    <location>
        <begin position="106"/>
        <end position="214"/>
    </location>
</feature>
<evidence type="ECO:0000313" key="3">
    <source>
        <dbReference type="EMBL" id="CAK0772591.1"/>
    </source>
</evidence>
<gene>
    <name evidence="3" type="ORF">CVIRNUC_003979</name>
</gene>
<feature type="compositionally biased region" description="Basic and acidic residues" evidence="2">
    <location>
        <begin position="194"/>
        <end position="206"/>
    </location>
</feature>
<evidence type="ECO:0000256" key="1">
    <source>
        <dbReference type="ARBA" id="ARBA00023054"/>
    </source>
</evidence>
<protein>
    <submittedName>
        <fullName evidence="3">Uncharacterized protein</fullName>
    </submittedName>
</protein>
<comment type="caution">
    <text evidence="3">The sequence shown here is derived from an EMBL/GenBank/DDBJ whole genome shotgun (WGS) entry which is preliminary data.</text>
</comment>
<reference evidence="3 4" key="1">
    <citation type="submission" date="2023-10" db="EMBL/GenBank/DDBJ databases">
        <authorList>
            <person name="Maclean D."/>
            <person name="Macfadyen A."/>
        </authorList>
    </citation>
    <scope>NUCLEOTIDE SEQUENCE [LARGE SCALE GENOMIC DNA]</scope>
</reference>
<dbReference type="PANTHER" id="PTHR15157:SF5">
    <property type="entry name" value="UV RADIATION RESISTANCE-ASSOCIATED GENE PROTEIN"/>
    <property type="match status" value="1"/>
</dbReference>
<feature type="region of interest" description="Disordered" evidence="2">
    <location>
        <begin position="377"/>
        <end position="399"/>
    </location>
</feature>
<dbReference type="GO" id="GO:0000149">
    <property type="term" value="F:SNARE binding"/>
    <property type="evidence" value="ECO:0007669"/>
    <property type="project" value="TreeGrafter"/>
</dbReference>
<keyword evidence="1" id="KW-0175">Coiled coil</keyword>
<dbReference type="PANTHER" id="PTHR15157">
    <property type="entry name" value="UV RADIATION RESISTANCE-ASSOCIATED GENE PROTEIN"/>
    <property type="match status" value="1"/>
</dbReference>
<proteinExistence type="predicted"/>
<dbReference type="Proteomes" id="UP001314263">
    <property type="component" value="Unassembled WGS sequence"/>
</dbReference>
<sequence>MASKPDGSWRPRRRLRHFNSLEARNLRAEGSNQSLEVCSVFYRLWQKERTADSSQQALSCIYTSEEVCGGISPQWPEMHLLSGGDISYDSLHGFDSGQLHLHIHAAQPPAAQREPSSCSQPAAEPSHESATGQTGSAGPSSNSRLPDVKAHGSSQPSNDLVPGRRPRSAKEAFPNGTTDTKWRRSDTQAAADSAETHRDGMQRDDTSFQSHPGECSAAGTSCELILAADIDLDSLEHLPDILDLDDRVLPPNTLILGLNDGLYIWPPCSHIRRTASGAVPSSIPALSSPPAAEEAISKNGRLAQLPAIAEDAQAAASVASPAHLGDDSLSGPSRTTVPAPVLERGLRGVLEAQRGLQAGRERREKLLRALGQAVEVRGHAQQQTEQLTRMRGGARRQRGAAEHAQRAAAALQRSLALSRQVAVMQAQALAAACAAMLEAAQRLQEAVRLLEVEGRGSRLASLQRQLVARRCRLAAAYGAVYAVGPKTVTEPEPPPGGFLWDLMDLLWFTAYVLGHPEEQQVPDEASDSLDIPSSPAPSEYGSYASSISRYREVSQLAIGGLELEPDLAKKILDTDAELSAAAIGYAVRLTQRLAAILDVPLRYPLRFANSRSAIYSHAPPAGTVRAMLENEAKDGHRGVFELLHLSEKGSGASVAALSPREFPLYYGGKELKPFQYGLFLLSKDVEQLLHAHGLHSMGAAQLLQNLYKLLAAAASAVPPSSSSVQAGSI</sequence>
<accession>A0AAV1I167</accession>
<organism evidence="3 4">
    <name type="scientific">Coccomyxa viridis</name>
    <dbReference type="NCBI Taxonomy" id="1274662"/>
    <lineage>
        <taxon>Eukaryota</taxon>
        <taxon>Viridiplantae</taxon>
        <taxon>Chlorophyta</taxon>
        <taxon>core chlorophytes</taxon>
        <taxon>Trebouxiophyceae</taxon>
        <taxon>Trebouxiophyceae incertae sedis</taxon>
        <taxon>Coccomyxaceae</taxon>
        <taxon>Coccomyxa</taxon>
    </lineage>
</organism>
<evidence type="ECO:0000256" key="2">
    <source>
        <dbReference type="SAM" id="MobiDB-lite"/>
    </source>
</evidence>
<dbReference type="GO" id="GO:0005768">
    <property type="term" value="C:endosome"/>
    <property type="evidence" value="ECO:0007669"/>
    <property type="project" value="TreeGrafter"/>
</dbReference>
<keyword evidence="4" id="KW-1185">Reference proteome</keyword>
<dbReference type="EMBL" id="CAUYUE010000005">
    <property type="protein sequence ID" value="CAK0772591.1"/>
    <property type="molecule type" value="Genomic_DNA"/>
</dbReference>
<feature type="compositionally biased region" description="Polar residues" evidence="2">
    <location>
        <begin position="128"/>
        <end position="144"/>
    </location>
</feature>
<dbReference type="GO" id="GO:0000323">
    <property type="term" value="C:lytic vacuole"/>
    <property type="evidence" value="ECO:0007669"/>
    <property type="project" value="TreeGrafter"/>
</dbReference>
<name>A0AAV1I167_9CHLO</name>
<dbReference type="GO" id="GO:0035493">
    <property type="term" value="P:SNARE complex assembly"/>
    <property type="evidence" value="ECO:0007669"/>
    <property type="project" value="TreeGrafter"/>
</dbReference>
<evidence type="ECO:0000313" key="4">
    <source>
        <dbReference type="Proteomes" id="UP001314263"/>
    </source>
</evidence>